<keyword evidence="4" id="KW-1185">Reference proteome</keyword>
<reference evidence="3 4" key="1">
    <citation type="submission" date="2020-07" db="EMBL/GenBank/DDBJ databases">
        <title>Sequencing the genomes of 1000 actinobacteria strains.</title>
        <authorList>
            <person name="Klenk H.-P."/>
        </authorList>
    </citation>
    <scope>NUCLEOTIDE SEQUENCE [LARGE SCALE GENOMIC DNA]</scope>
    <source>
        <strain evidence="3 4">DSM 23819</strain>
    </source>
</reference>
<gene>
    <name evidence="3" type="ORF">BJ980_002374</name>
</gene>
<feature type="transmembrane region" description="Helical" evidence="2">
    <location>
        <begin position="44"/>
        <end position="65"/>
    </location>
</feature>
<protein>
    <recommendedName>
        <fullName evidence="5">WD40 repeat domain-containing protein</fullName>
    </recommendedName>
</protein>
<proteinExistence type="predicted"/>
<dbReference type="EMBL" id="JACCAA010000001">
    <property type="protein sequence ID" value="NYG59451.1"/>
    <property type="molecule type" value="Genomic_DNA"/>
</dbReference>
<evidence type="ECO:0008006" key="5">
    <source>
        <dbReference type="Google" id="ProtNLM"/>
    </source>
</evidence>
<dbReference type="AlphaFoldDB" id="A0A7Y9RZD5"/>
<name>A0A7Y9RZD5_9ACTN</name>
<accession>A0A7Y9RZD5</accession>
<dbReference type="Gene3D" id="2.130.10.10">
    <property type="entry name" value="YVTN repeat-like/Quinoprotein amine dehydrogenase"/>
    <property type="match status" value="1"/>
</dbReference>
<dbReference type="Proteomes" id="UP000540656">
    <property type="component" value="Unassembled WGS sequence"/>
</dbReference>
<sequence>MNDISGERRLRDALEDRSDVMSDSVLDLGAVHQQATGIRRRRRIGTGLTAAAVVAVIAVPLALVLPGGDDRGAPPPAVQPTSGSTSGTPTPPSPGSAALLKDAAAAEAAIEAVERGEDPYIEHSHDGELMGSDGSYTQLPAVETNLEVAGRFRDGMLVLDDTTLTEYDSEGMATRTLTAGGTVAINAEGSQMAWFEIRDGRGTLVVESVDPGVTIPEWTSAAAGVTYGEPVGFTSDGGVVAQVATTDGPGVQVFREGREPQPVEGILTAGGVDPVNGRLAGHPAGNEDAAAAMLDLVTGEVLWEKAGWRLGRFSPDGNHVIGLRGAGNLPTVAILDAATGEVVREIEPRKQLGADHTSNGIAWEGNDTVLIVVHVVAGTDAEDHAGTVLRFDTSGKLERAADVEDGARGSWVFGPRP</sequence>
<keyword evidence="2" id="KW-0472">Membrane</keyword>
<dbReference type="InterPro" id="IPR015943">
    <property type="entry name" value="WD40/YVTN_repeat-like_dom_sf"/>
</dbReference>
<feature type="region of interest" description="Disordered" evidence="1">
    <location>
        <begin position="70"/>
        <end position="101"/>
    </location>
</feature>
<dbReference type="RefSeq" id="WP_179502496.1">
    <property type="nucleotide sequence ID" value="NZ_JACCAA010000001.1"/>
</dbReference>
<evidence type="ECO:0000313" key="3">
    <source>
        <dbReference type="EMBL" id="NYG59451.1"/>
    </source>
</evidence>
<keyword evidence="2" id="KW-0812">Transmembrane</keyword>
<evidence type="ECO:0000313" key="4">
    <source>
        <dbReference type="Proteomes" id="UP000540656"/>
    </source>
</evidence>
<organism evidence="3 4">
    <name type="scientific">Nocardioides daedukensis</name>
    <dbReference type="NCBI Taxonomy" id="634462"/>
    <lineage>
        <taxon>Bacteria</taxon>
        <taxon>Bacillati</taxon>
        <taxon>Actinomycetota</taxon>
        <taxon>Actinomycetes</taxon>
        <taxon>Propionibacteriales</taxon>
        <taxon>Nocardioidaceae</taxon>
        <taxon>Nocardioides</taxon>
    </lineage>
</organism>
<evidence type="ECO:0000256" key="1">
    <source>
        <dbReference type="SAM" id="MobiDB-lite"/>
    </source>
</evidence>
<evidence type="ECO:0000256" key="2">
    <source>
        <dbReference type="SAM" id="Phobius"/>
    </source>
</evidence>
<dbReference type="SUPFAM" id="SSF69304">
    <property type="entry name" value="Tricorn protease N-terminal domain"/>
    <property type="match status" value="1"/>
</dbReference>
<comment type="caution">
    <text evidence="3">The sequence shown here is derived from an EMBL/GenBank/DDBJ whole genome shotgun (WGS) entry which is preliminary data.</text>
</comment>
<keyword evidence="2" id="KW-1133">Transmembrane helix</keyword>